<evidence type="ECO:0000256" key="4">
    <source>
        <dbReference type="ARBA" id="ARBA00022481"/>
    </source>
</evidence>
<sequence>MTHIPADRIAAIEARRDELQAMMSSGELPSDRFVAVSKEYAELEPVAKAAGEVRRLRAEGKSLAEMTREGDAELRAMAEEELDENRANLESAERALALALLPRDAADERPAMLEIRAGTGGDEAALFAGDLLRMYQRYADDHGWKVELISASPSEAGGYKEVVASVKGQGVFARLKFESGVHRVQRVPVTESGGRIHTSAATVAVLPEAEEVDVQIDDKDLRIDIYRSSGPGGQSVNTTDSAVRITHIPTGLVVIQQDEKSQHKNKAKAMKVLRTRLYERERERLHSERAGARKSMVGSGDRSERIRTYNFPQGRVTDHRINLTLHRLPEILEGQMDELIGALISEDEAERLASLEDAA</sequence>
<accession>A0A8T4IFD1</accession>
<dbReference type="RefSeq" id="WP_284054557.1">
    <property type="nucleotide sequence ID" value="NZ_JAGRQC010000003.1"/>
</dbReference>
<dbReference type="NCBIfam" id="TIGR00019">
    <property type="entry name" value="prfA"/>
    <property type="match status" value="1"/>
</dbReference>
<evidence type="ECO:0000256" key="6">
    <source>
        <dbReference type="ARBA" id="ARBA00022917"/>
    </source>
</evidence>
<dbReference type="AlphaFoldDB" id="A0A8T4IFD1"/>
<keyword evidence="5 7" id="KW-0963">Cytoplasm</keyword>
<dbReference type="Proteomes" id="UP000676996">
    <property type="component" value="Unassembled WGS sequence"/>
</dbReference>
<dbReference type="FunFam" id="3.30.70.1660:FF:000004">
    <property type="entry name" value="Peptide chain release factor 1"/>
    <property type="match status" value="1"/>
</dbReference>
<dbReference type="SMART" id="SM00937">
    <property type="entry name" value="PCRF"/>
    <property type="match status" value="1"/>
</dbReference>
<organism evidence="11 12">
    <name type="scientific">Stakelama marina</name>
    <dbReference type="NCBI Taxonomy" id="2826939"/>
    <lineage>
        <taxon>Bacteria</taxon>
        <taxon>Pseudomonadati</taxon>
        <taxon>Pseudomonadota</taxon>
        <taxon>Alphaproteobacteria</taxon>
        <taxon>Sphingomonadales</taxon>
        <taxon>Sphingomonadaceae</taxon>
        <taxon>Stakelama</taxon>
    </lineage>
</organism>
<evidence type="ECO:0000256" key="3">
    <source>
        <dbReference type="ARBA" id="ARBA00010835"/>
    </source>
</evidence>
<comment type="PTM">
    <text evidence="7">Methylated by PrmC. Methylation increases the termination efficiency of RF1.</text>
</comment>
<dbReference type="PANTHER" id="PTHR43804:SF7">
    <property type="entry name" value="LD18447P"/>
    <property type="match status" value="1"/>
</dbReference>
<comment type="caution">
    <text evidence="11">The sequence shown here is derived from an EMBL/GenBank/DDBJ whole genome shotgun (WGS) entry which is preliminary data.</text>
</comment>
<feature type="region of interest" description="Disordered" evidence="9">
    <location>
        <begin position="284"/>
        <end position="303"/>
    </location>
</feature>
<dbReference type="Gene3D" id="3.30.70.1660">
    <property type="match status" value="1"/>
</dbReference>
<dbReference type="GO" id="GO:0005829">
    <property type="term" value="C:cytosol"/>
    <property type="evidence" value="ECO:0007669"/>
    <property type="project" value="UniProtKB-ARBA"/>
</dbReference>
<dbReference type="InterPro" id="IPR000352">
    <property type="entry name" value="Pep_chain_release_fac_I"/>
</dbReference>
<keyword evidence="4 7" id="KW-0488">Methylation</keyword>
<dbReference type="HAMAP" id="MF_00093">
    <property type="entry name" value="Rel_fac_1"/>
    <property type="match status" value="1"/>
</dbReference>
<dbReference type="GO" id="GO:0016149">
    <property type="term" value="F:translation release factor activity, codon specific"/>
    <property type="evidence" value="ECO:0007669"/>
    <property type="project" value="UniProtKB-UniRule"/>
</dbReference>
<proteinExistence type="inferred from homology"/>
<dbReference type="InterPro" id="IPR045853">
    <property type="entry name" value="Pep_chain_release_fac_I_sf"/>
</dbReference>
<dbReference type="Gene3D" id="6.10.140.1950">
    <property type="match status" value="1"/>
</dbReference>
<evidence type="ECO:0000256" key="5">
    <source>
        <dbReference type="ARBA" id="ARBA00022490"/>
    </source>
</evidence>
<dbReference type="Pfam" id="PF03462">
    <property type="entry name" value="PCRF"/>
    <property type="match status" value="1"/>
</dbReference>
<keyword evidence="12" id="KW-1185">Reference proteome</keyword>
<dbReference type="InterPro" id="IPR050057">
    <property type="entry name" value="Prokaryotic/Mito_RF"/>
</dbReference>
<evidence type="ECO:0000256" key="2">
    <source>
        <dbReference type="ARBA" id="ARBA00004496"/>
    </source>
</evidence>
<gene>
    <name evidence="7 11" type="primary">prfA</name>
    <name evidence="11" type="ORF">J7S20_12495</name>
</gene>
<keyword evidence="6 7" id="KW-0648">Protein biosynthesis</keyword>
<dbReference type="NCBIfam" id="NF001859">
    <property type="entry name" value="PRK00591.1"/>
    <property type="match status" value="1"/>
</dbReference>
<evidence type="ECO:0000259" key="10">
    <source>
        <dbReference type="PROSITE" id="PS00745"/>
    </source>
</evidence>
<evidence type="ECO:0000256" key="8">
    <source>
        <dbReference type="NCBIfam" id="TIGR00019"/>
    </source>
</evidence>
<evidence type="ECO:0000256" key="1">
    <source>
        <dbReference type="ARBA" id="ARBA00002986"/>
    </source>
</evidence>
<dbReference type="Pfam" id="PF00472">
    <property type="entry name" value="RF-1"/>
    <property type="match status" value="1"/>
</dbReference>
<dbReference type="FunFam" id="3.30.70.1660:FF:000002">
    <property type="entry name" value="Peptide chain release factor 1"/>
    <property type="match status" value="1"/>
</dbReference>
<feature type="modified residue" description="N5-methylglutamine" evidence="7">
    <location>
        <position position="234"/>
    </location>
</feature>
<protein>
    <recommendedName>
        <fullName evidence="7 8">Peptide chain release factor 1</fullName>
        <shortName evidence="7">RF-1</shortName>
    </recommendedName>
</protein>
<evidence type="ECO:0000313" key="12">
    <source>
        <dbReference type="Proteomes" id="UP000676996"/>
    </source>
</evidence>
<dbReference type="PANTHER" id="PTHR43804">
    <property type="entry name" value="LD18447P"/>
    <property type="match status" value="1"/>
</dbReference>
<reference evidence="11" key="1">
    <citation type="submission" date="2021-04" db="EMBL/GenBank/DDBJ databases">
        <title>Ouciella asimina sp. nov., isolated from the surface seawater in the hydrothermal field of Okinawa Trough.</title>
        <authorList>
            <person name="Shuang W."/>
        </authorList>
    </citation>
    <scope>NUCLEOTIDE SEQUENCE</scope>
    <source>
        <strain evidence="11">LXI357</strain>
    </source>
</reference>
<evidence type="ECO:0000256" key="7">
    <source>
        <dbReference type="HAMAP-Rule" id="MF_00093"/>
    </source>
</evidence>
<evidence type="ECO:0000256" key="9">
    <source>
        <dbReference type="SAM" id="MobiDB-lite"/>
    </source>
</evidence>
<dbReference type="InterPro" id="IPR004373">
    <property type="entry name" value="RF-1"/>
</dbReference>
<dbReference type="InterPro" id="IPR005139">
    <property type="entry name" value="PCRF"/>
</dbReference>
<dbReference type="PROSITE" id="PS00745">
    <property type="entry name" value="RF_PROK_I"/>
    <property type="match status" value="1"/>
</dbReference>
<dbReference type="SUPFAM" id="SSF75620">
    <property type="entry name" value="Release factor"/>
    <property type="match status" value="1"/>
</dbReference>
<comment type="function">
    <text evidence="1 7">Peptide chain release factor 1 directs the termination of translation in response to the peptide chain termination codons UAG and UAA.</text>
</comment>
<name>A0A8T4IFD1_9SPHN</name>
<dbReference type="EMBL" id="JAGRQC010000003">
    <property type="protein sequence ID" value="MBR0553327.1"/>
    <property type="molecule type" value="Genomic_DNA"/>
</dbReference>
<comment type="subcellular location">
    <subcellularLocation>
        <location evidence="2 7">Cytoplasm</location>
    </subcellularLocation>
</comment>
<comment type="similarity">
    <text evidence="3 7">Belongs to the prokaryotic/mitochondrial release factor family.</text>
</comment>
<dbReference type="FunFam" id="3.30.160.20:FF:000004">
    <property type="entry name" value="Peptide chain release factor 1"/>
    <property type="match status" value="1"/>
</dbReference>
<evidence type="ECO:0000313" key="11">
    <source>
        <dbReference type="EMBL" id="MBR0553327.1"/>
    </source>
</evidence>
<dbReference type="Gene3D" id="3.30.160.20">
    <property type="match status" value="1"/>
</dbReference>
<feature type="domain" description="Prokaryotic-type class I peptide chain release factors" evidence="10">
    <location>
        <begin position="227"/>
        <end position="243"/>
    </location>
</feature>